<gene>
    <name evidence="3" type="ORF">NE863_24720</name>
</gene>
<dbReference type="CDD" id="cd08651">
    <property type="entry name" value="FMT_core_like_4"/>
    <property type="match status" value="1"/>
</dbReference>
<feature type="domain" description="Formyl transferase C-terminal" evidence="2">
    <location>
        <begin position="204"/>
        <end position="292"/>
    </location>
</feature>
<dbReference type="Gene3D" id="3.40.50.12230">
    <property type="match status" value="1"/>
</dbReference>
<dbReference type="AlphaFoldDB" id="A0A9Q8YD20"/>
<reference evidence="3" key="1">
    <citation type="submission" date="2022-06" db="EMBL/GenBank/DDBJ databases">
        <title>Physiological and biochemical characterization and genomic elucidation of a strain of the genus Ensifer adhaerens M8 that combines arsenic oxidation and chromium reduction.</title>
        <authorList>
            <person name="Li X."/>
            <person name="Yu c."/>
        </authorList>
    </citation>
    <scope>NUCLEOTIDE SEQUENCE</scope>
    <source>
        <strain evidence="3">M8</strain>
        <plasmid evidence="3">pA</plasmid>
    </source>
</reference>
<organism evidence="3 4">
    <name type="scientific">Ensifer adhaerens</name>
    <name type="common">Sinorhizobium morelense</name>
    <dbReference type="NCBI Taxonomy" id="106592"/>
    <lineage>
        <taxon>Bacteria</taxon>
        <taxon>Pseudomonadati</taxon>
        <taxon>Pseudomonadota</taxon>
        <taxon>Alphaproteobacteria</taxon>
        <taxon>Hyphomicrobiales</taxon>
        <taxon>Rhizobiaceae</taxon>
        <taxon>Sinorhizobium/Ensifer group</taxon>
        <taxon>Ensifer</taxon>
    </lineage>
</organism>
<dbReference type="Proteomes" id="UP001055460">
    <property type="component" value="Plasmid pA"/>
</dbReference>
<geneLocation type="plasmid" evidence="3 4">
    <name>pA</name>
</geneLocation>
<protein>
    <submittedName>
        <fullName evidence="3">Methionyl-tRNA formyltransferase</fullName>
    </submittedName>
</protein>
<evidence type="ECO:0000313" key="4">
    <source>
        <dbReference type="Proteomes" id="UP001055460"/>
    </source>
</evidence>
<feature type="domain" description="Formyl transferase N-terminal" evidence="1">
    <location>
        <begin position="29"/>
        <end position="176"/>
    </location>
</feature>
<dbReference type="InterPro" id="IPR002376">
    <property type="entry name" value="Formyl_transf_N"/>
</dbReference>
<dbReference type="CDD" id="cd08702">
    <property type="entry name" value="Arna_FMT_C"/>
    <property type="match status" value="1"/>
</dbReference>
<dbReference type="SUPFAM" id="SSF53328">
    <property type="entry name" value="Formyltransferase"/>
    <property type="match status" value="1"/>
</dbReference>
<dbReference type="PANTHER" id="PTHR11138:SF5">
    <property type="entry name" value="METHIONYL-TRNA FORMYLTRANSFERASE, MITOCHONDRIAL"/>
    <property type="match status" value="1"/>
</dbReference>
<keyword evidence="3" id="KW-0614">Plasmid</keyword>
<dbReference type="GO" id="GO:0004479">
    <property type="term" value="F:methionyl-tRNA formyltransferase activity"/>
    <property type="evidence" value="ECO:0007669"/>
    <property type="project" value="TreeGrafter"/>
</dbReference>
<proteinExistence type="predicted"/>
<dbReference type="PANTHER" id="PTHR11138">
    <property type="entry name" value="METHIONYL-TRNA FORMYLTRANSFERASE"/>
    <property type="match status" value="1"/>
</dbReference>
<dbReference type="Pfam" id="PF02911">
    <property type="entry name" value="Formyl_trans_C"/>
    <property type="match status" value="1"/>
</dbReference>
<accession>A0A9Q8YD20</accession>
<dbReference type="Pfam" id="PF00551">
    <property type="entry name" value="Formyl_trans_N"/>
    <property type="match status" value="1"/>
</dbReference>
<dbReference type="InterPro" id="IPR011034">
    <property type="entry name" value="Formyl_transferase-like_C_sf"/>
</dbReference>
<evidence type="ECO:0000259" key="2">
    <source>
        <dbReference type="Pfam" id="PF02911"/>
    </source>
</evidence>
<sequence>MRFALVGAVEGSLIALNALLAKGMLPSLVVTLPPEAADRHSDFADLTTPARAAGSAVCHTTNVNAEDTLAAIRASAPDLVLILGWSQICREAFRAIPRLGVIGFHPSALPRLRGRGVIPWTILLDEKTTGSSLFWIDEGTDSGPIILQRLFSVAPDETARSLYGKHVRNLAEMVPEAVELAAAGKAPRVEQDHSLANYCAKRVAEDGLIDWQRPAAEVLRLIRAVGEPYPGAFSRPDGKVVHIDAARPFADSFRYIGLAAQVQTHTADGFTVMCGDRQCIEVTAWRTADGRRPPVHSKLGA</sequence>
<dbReference type="InterPro" id="IPR036477">
    <property type="entry name" value="Formyl_transf_N_sf"/>
</dbReference>
<dbReference type="InterPro" id="IPR005793">
    <property type="entry name" value="Formyl_trans_C"/>
</dbReference>
<dbReference type="RefSeq" id="WP_252160687.1">
    <property type="nucleotide sequence ID" value="NZ_CP098808.1"/>
</dbReference>
<evidence type="ECO:0000259" key="1">
    <source>
        <dbReference type="Pfam" id="PF00551"/>
    </source>
</evidence>
<evidence type="ECO:0000313" key="3">
    <source>
        <dbReference type="EMBL" id="USJ25677.1"/>
    </source>
</evidence>
<dbReference type="GO" id="GO:0005829">
    <property type="term" value="C:cytosol"/>
    <property type="evidence" value="ECO:0007669"/>
    <property type="project" value="TreeGrafter"/>
</dbReference>
<name>A0A9Q8YD20_ENSAD</name>
<dbReference type="EMBL" id="CP098808">
    <property type="protein sequence ID" value="USJ25677.1"/>
    <property type="molecule type" value="Genomic_DNA"/>
</dbReference>
<dbReference type="SUPFAM" id="SSF50486">
    <property type="entry name" value="FMT C-terminal domain-like"/>
    <property type="match status" value="1"/>
</dbReference>